<reference evidence="1" key="1">
    <citation type="submission" date="2020-08" db="EMBL/GenBank/DDBJ databases">
        <title>Multicomponent nature underlies the extraordinary mechanical properties of spider dragline silk.</title>
        <authorList>
            <person name="Kono N."/>
            <person name="Nakamura H."/>
            <person name="Mori M."/>
            <person name="Yoshida Y."/>
            <person name="Ohtoshi R."/>
            <person name="Malay A.D."/>
            <person name="Moran D.A.P."/>
            <person name="Tomita M."/>
            <person name="Numata K."/>
            <person name="Arakawa K."/>
        </authorList>
    </citation>
    <scope>NUCLEOTIDE SEQUENCE</scope>
</reference>
<dbReference type="Proteomes" id="UP000887013">
    <property type="component" value="Unassembled WGS sequence"/>
</dbReference>
<comment type="caution">
    <text evidence="1">The sequence shown here is derived from an EMBL/GenBank/DDBJ whole genome shotgun (WGS) entry which is preliminary data.</text>
</comment>
<sequence>MGRIPKNKFDNRDSLMDISLLINEGSASNLCNLDVLVITDPVESKIKFEKLEQTIRFFEDIVTRDPGGRGAWEEGLVIPSSLRMSAKRVTKKACDERDSQQQL</sequence>
<protein>
    <submittedName>
        <fullName evidence="1">Uncharacterized protein</fullName>
    </submittedName>
</protein>
<organism evidence="1 2">
    <name type="scientific">Nephila pilipes</name>
    <name type="common">Giant wood spider</name>
    <name type="synonym">Nephila maculata</name>
    <dbReference type="NCBI Taxonomy" id="299642"/>
    <lineage>
        <taxon>Eukaryota</taxon>
        <taxon>Metazoa</taxon>
        <taxon>Ecdysozoa</taxon>
        <taxon>Arthropoda</taxon>
        <taxon>Chelicerata</taxon>
        <taxon>Arachnida</taxon>
        <taxon>Araneae</taxon>
        <taxon>Araneomorphae</taxon>
        <taxon>Entelegynae</taxon>
        <taxon>Araneoidea</taxon>
        <taxon>Nephilidae</taxon>
        <taxon>Nephila</taxon>
    </lineage>
</organism>
<gene>
    <name evidence="1" type="ORF">NPIL_661221</name>
</gene>
<name>A0A8X6QBF0_NEPPI</name>
<evidence type="ECO:0000313" key="2">
    <source>
        <dbReference type="Proteomes" id="UP000887013"/>
    </source>
</evidence>
<keyword evidence="2" id="KW-1185">Reference proteome</keyword>
<dbReference type="AlphaFoldDB" id="A0A8X6QBF0"/>
<accession>A0A8X6QBF0</accession>
<proteinExistence type="predicted"/>
<dbReference type="EMBL" id="BMAW01125478">
    <property type="protein sequence ID" value="GFU12503.1"/>
    <property type="molecule type" value="Genomic_DNA"/>
</dbReference>
<evidence type="ECO:0000313" key="1">
    <source>
        <dbReference type="EMBL" id="GFU12503.1"/>
    </source>
</evidence>